<evidence type="ECO:0000256" key="2">
    <source>
        <dbReference type="SAM" id="Phobius"/>
    </source>
</evidence>
<reference evidence="3 4" key="1">
    <citation type="journal article" date="2019" name="Int. J. Syst. Evol. Microbiol.">
        <title>The Global Catalogue of Microorganisms (GCM) 10K type strain sequencing project: providing services to taxonomists for standard genome sequencing and annotation.</title>
        <authorList>
            <consortium name="The Broad Institute Genomics Platform"/>
            <consortium name="The Broad Institute Genome Sequencing Center for Infectious Disease"/>
            <person name="Wu L."/>
            <person name="Ma J."/>
        </authorList>
    </citation>
    <scope>NUCLEOTIDE SEQUENCE [LARGE SCALE GENOMIC DNA]</scope>
    <source>
        <strain evidence="3 4">JCM 4788</strain>
    </source>
</reference>
<keyword evidence="2" id="KW-0812">Transmembrane</keyword>
<feature type="transmembrane region" description="Helical" evidence="2">
    <location>
        <begin position="88"/>
        <end position="108"/>
    </location>
</feature>
<accession>A0ABN0YD38</accession>
<name>A0ABN0YD38_9ACTN</name>
<proteinExistence type="predicted"/>
<feature type="compositionally biased region" description="Low complexity" evidence="1">
    <location>
        <begin position="31"/>
        <end position="58"/>
    </location>
</feature>
<protein>
    <recommendedName>
        <fullName evidence="5">Succinate dehydrogenase</fullName>
    </recommendedName>
</protein>
<feature type="transmembrane region" description="Helical" evidence="2">
    <location>
        <begin position="149"/>
        <end position="172"/>
    </location>
</feature>
<gene>
    <name evidence="3" type="ORF">GCM10010357_10290</name>
</gene>
<evidence type="ECO:0000313" key="3">
    <source>
        <dbReference type="EMBL" id="GAA0391532.1"/>
    </source>
</evidence>
<evidence type="ECO:0008006" key="5">
    <source>
        <dbReference type="Google" id="ProtNLM"/>
    </source>
</evidence>
<sequence length="329" mass="36466">MAGRRRGGDRLPGPPRPLAAVRHPPTPHPTLLPESPLSTGTDPSTGTGPRPSAGTGPRPAVPAPAAGGGVHHPSRAAIPARHLRRDRWWLAPAATTTGLLIFVVYATWRAFADERYYAAPYISPFYSPCFATRCVPMKDGASWGLFGDWWALSPALLVLIFPLGFRLTCYYYRKAYYRGFWASPPACAVAEPHKKYTGETRFPLILQNVHRYFFYAAVLVAAVLTYDAAIGFRNEHEEWGHMGLGTLVLVANAVLIWAYTLSCHSCRHIVGGRLRTFSKHPVRYRMWTWVGRLNARHMALAWASLVSVALADLYVYLVAGGVFDDPSFF</sequence>
<comment type="caution">
    <text evidence="3">The sequence shown here is derived from an EMBL/GenBank/DDBJ whole genome shotgun (WGS) entry which is preliminary data.</text>
</comment>
<keyword evidence="4" id="KW-1185">Reference proteome</keyword>
<dbReference type="Proteomes" id="UP001500879">
    <property type="component" value="Unassembled WGS sequence"/>
</dbReference>
<organism evidence="3 4">
    <name type="scientific">Streptomyces luteireticuli</name>
    <dbReference type="NCBI Taxonomy" id="173858"/>
    <lineage>
        <taxon>Bacteria</taxon>
        <taxon>Bacillati</taxon>
        <taxon>Actinomycetota</taxon>
        <taxon>Actinomycetes</taxon>
        <taxon>Kitasatosporales</taxon>
        <taxon>Streptomycetaceae</taxon>
        <taxon>Streptomyces</taxon>
    </lineage>
</organism>
<evidence type="ECO:0000313" key="4">
    <source>
        <dbReference type="Proteomes" id="UP001500879"/>
    </source>
</evidence>
<keyword evidence="2" id="KW-1133">Transmembrane helix</keyword>
<feature type="transmembrane region" description="Helical" evidence="2">
    <location>
        <begin position="212"/>
        <end position="233"/>
    </location>
</feature>
<evidence type="ECO:0000256" key="1">
    <source>
        <dbReference type="SAM" id="MobiDB-lite"/>
    </source>
</evidence>
<keyword evidence="2" id="KW-0472">Membrane</keyword>
<dbReference type="EMBL" id="BAAABX010000009">
    <property type="protein sequence ID" value="GAA0391532.1"/>
    <property type="molecule type" value="Genomic_DNA"/>
</dbReference>
<feature type="region of interest" description="Disordered" evidence="1">
    <location>
        <begin position="1"/>
        <end position="73"/>
    </location>
</feature>
<feature type="transmembrane region" description="Helical" evidence="2">
    <location>
        <begin position="239"/>
        <end position="259"/>
    </location>
</feature>
<feature type="transmembrane region" description="Helical" evidence="2">
    <location>
        <begin position="299"/>
        <end position="323"/>
    </location>
</feature>